<name>A0ABT4Q9W9_9BACL</name>
<gene>
    <name evidence="2" type="ORF">O9H85_14630</name>
</gene>
<dbReference type="InterPro" id="IPR003481">
    <property type="entry name" value="FliD_N"/>
</dbReference>
<proteinExistence type="predicted"/>
<dbReference type="Pfam" id="PF02465">
    <property type="entry name" value="FliD_N"/>
    <property type="match status" value="1"/>
</dbReference>
<dbReference type="EMBL" id="JAQAGZ010000009">
    <property type="protein sequence ID" value="MCZ8513650.1"/>
    <property type="molecule type" value="Genomic_DNA"/>
</dbReference>
<keyword evidence="3" id="KW-1185">Reference proteome</keyword>
<evidence type="ECO:0000313" key="2">
    <source>
        <dbReference type="EMBL" id="MCZ8513650.1"/>
    </source>
</evidence>
<protein>
    <recommendedName>
        <fullName evidence="1">Flagellar hook-associated protein 2 N-terminal domain-containing protein</fullName>
    </recommendedName>
</protein>
<sequence length="424" mass="46616">MKEPVERVTQTYGLSALWHEMEEERRRRYLSASPDGRRIPIRHALPEYSFDQFARRAAAAVAGVWGAVQQLKSAAEDLQSDLSPLRKRLVRTTDARAVTALADDGAELQTYSVRIDSIAQKQVNRSLWLRRSEEFAWAGEMQALTLLTEHAAKRLELSFMPGESNETALGRIRRAVNISDSGVTAQVVPERGTDRIRLEIASLHTGTSHAFALSDSNGWLEASLDLAEAKQPPLNTVFSVNGGTVVSIPGTGLTLDQGRLKLVLNDVPEGPVTVSVLPVLDSFKDEAGRLLAHYNALTRCIAEARDLLDPSIEAAMMQAAPAEELLGLGIAGAEEGSLLLDEPLLLKQLEDDFDGWLGRFSGEEGWTHRLVRMTGHLMKLHAADFLNTGHDAYRSLTTYAYGPGDTFRTHLPVPIHGFLMNTYG</sequence>
<feature type="domain" description="Flagellar hook-associated protein 2 N-terminal" evidence="1">
    <location>
        <begin position="66"/>
        <end position="122"/>
    </location>
</feature>
<accession>A0ABT4Q9W9</accession>
<dbReference type="Proteomes" id="UP001527882">
    <property type="component" value="Unassembled WGS sequence"/>
</dbReference>
<comment type="caution">
    <text evidence="2">The sequence shown here is derived from an EMBL/GenBank/DDBJ whole genome shotgun (WGS) entry which is preliminary data.</text>
</comment>
<organism evidence="2 3">
    <name type="scientific">Paenibacillus gyeongsangnamensis</name>
    <dbReference type="NCBI Taxonomy" id="3388067"/>
    <lineage>
        <taxon>Bacteria</taxon>
        <taxon>Bacillati</taxon>
        <taxon>Bacillota</taxon>
        <taxon>Bacilli</taxon>
        <taxon>Bacillales</taxon>
        <taxon>Paenibacillaceae</taxon>
        <taxon>Paenibacillus</taxon>
    </lineage>
</organism>
<reference evidence="2 3" key="1">
    <citation type="submission" date="2022-12" db="EMBL/GenBank/DDBJ databases">
        <title>Draft genome sequence of Paenibacillus sp. dW9.</title>
        <authorList>
            <person name="Choi E.-W."/>
            <person name="Kim D.-U."/>
        </authorList>
    </citation>
    <scope>NUCLEOTIDE SEQUENCE [LARGE SCALE GENOMIC DNA]</scope>
    <source>
        <strain evidence="3">dW9</strain>
    </source>
</reference>
<dbReference type="RefSeq" id="WP_269882176.1">
    <property type="nucleotide sequence ID" value="NZ_JAQAGZ010000009.1"/>
</dbReference>
<evidence type="ECO:0000259" key="1">
    <source>
        <dbReference type="Pfam" id="PF02465"/>
    </source>
</evidence>
<evidence type="ECO:0000313" key="3">
    <source>
        <dbReference type="Proteomes" id="UP001527882"/>
    </source>
</evidence>